<dbReference type="GO" id="GO:0006325">
    <property type="term" value="P:chromatin organization"/>
    <property type="evidence" value="ECO:0007669"/>
    <property type="project" value="UniProtKB-KW"/>
</dbReference>
<evidence type="ECO:0000313" key="6">
    <source>
        <dbReference type="EMBL" id="CAB0002145.1"/>
    </source>
</evidence>
<evidence type="ECO:0000256" key="4">
    <source>
        <dbReference type="ARBA" id="ARBA00023242"/>
    </source>
</evidence>
<dbReference type="Pfam" id="PF14061">
    <property type="entry name" value="Mtf2_C"/>
    <property type="match status" value="1"/>
</dbReference>
<evidence type="ECO:0000259" key="5">
    <source>
        <dbReference type="Pfam" id="PF14061"/>
    </source>
</evidence>
<dbReference type="Proteomes" id="UP000479000">
    <property type="component" value="Unassembled WGS sequence"/>
</dbReference>
<feature type="domain" description="Polycomb-like MTF2 factor 2 C-terminal" evidence="5">
    <location>
        <begin position="128"/>
        <end position="154"/>
    </location>
</feature>
<dbReference type="InterPro" id="IPR025894">
    <property type="entry name" value="Mtf2_C_dom"/>
</dbReference>
<accession>A0A6H5GHH5</accession>
<name>A0A6H5GHH5_9HEMI</name>
<comment type="subcellular location">
    <subcellularLocation>
        <location evidence="1">Nucleus</location>
    </subcellularLocation>
</comment>
<evidence type="ECO:0000256" key="1">
    <source>
        <dbReference type="ARBA" id="ARBA00004123"/>
    </source>
</evidence>
<dbReference type="OrthoDB" id="10033786at2759"/>
<dbReference type="EMBL" id="CADCXU010011950">
    <property type="protein sequence ID" value="CAB0002145.1"/>
    <property type="molecule type" value="Genomic_DNA"/>
</dbReference>
<evidence type="ECO:0000256" key="2">
    <source>
        <dbReference type="ARBA" id="ARBA00022737"/>
    </source>
</evidence>
<keyword evidence="4" id="KW-0539">Nucleus</keyword>
<keyword evidence="2" id="KW-0677">Repeat</keyword>
<dbReference type="AlphaFoldDB" id="A0A6H5GHH5"/>
<proteinExistence type="predicted"/>
<keyword evidence="3" id="KW-0156">Chromatin regulator</keyword>
<reference evidence="6 7" key="1">
    <citation type="submission" date="2020-02" db="EMBL/GenBank/DDBJ databases">
        <authorList>
            <person name="Ferguson B K."/>
        </authorList>
    </citation>
    <scope>NUCLEOTIDE SEQUENCE [LARGE SCALE GENOMIC DNA]</scope>
</reference>
<evidence type="ECO:0000256" key="3">
    <source>
        <dbReference type="ARBA" id="ARBA00022853"/>
    </source>
</evidence>
<dbReference type="GO" id="GO:0005634">
    <property type="term" value="C:nucleus"/>
    <property type="evidence" value="ECO:0007669"/>
    <property type="project" value="UniProtKB-SubCell"/>
</dbReference>
<protein>
    <recommendedName>
        <fullName evidence="5">Polycomb-like MTF2 factor 2 C-terminal domain-containing protein</fullName>
    </recommendedName>
</protein>
<sequence length="185" mass="21134">MYLKTPKSGLLLFGNSLVSSTVNFRAPKKRKTFLQRLHRLKATWKLRRPSKIQAATRVPLVAPRIQLFPPSWTTRIKRRRVMRRGAKLAGRTVQVLEKRLKRPRSGQVTPTASPMKNVASSSYSLEDLNSYFGASNRIASGEKFKIRARRTLPNARFIQGRLLSISPKTFFSLTLILKISCKKLK</sequence>
<organism evidence="6 7">
    <name type="scientific">Nesidiocoris tenuis</name>
    <dbReference type="NCBI Taxonomy" id="355587"/>
    <lineage>
        <taxon>Eukaryota</taxon>
        <taxon>Metazoa</taxon>
        <taxon>Ecdysozoa</taxon>
        <taxon>Arthropoda</taxon>
        <taxon>Hexapoda</taxon>
        <taxon>Insecta</taxon>
        <taxon>Pterygota</taxon>
        <taxon>Neoptera</taxon>
        <taxon>Paraneoptera</taxon>
        <taxon>Hemiptera</taxon>
        <taxon>Heteroptera</taxon>
        <taxon>Panheteroptera</taxon>
        <taxon>Cimicomorpha</taxon>
        <taxon>Miridae</taxon>
        <taxon>Dicyphina</taxon>
        <taxon>Nesidiocoris</taxon>
    </lineage>
</organism>
<keyword evidence="7" id="KW-1185">Reference proteome</keyword>
<gene>
    <name evidence="6" type="ORF">NTEN_LOCUS7932</name>
</gene>
<evidence type="ECO:0000313" key="7">
    <source>
        <dbReference type="Proteomes" id="UP000479000"/>
    </source>
</evidence>